<dbReference type="RefSeq" id="WP_045777491.1">
    <property type="nucleotide sequence ID" value="NZ_LAJY01000869.1"/>
</dbReference>
<name>A0A0F3IN38_9PROT</name>
<protein>
    <submittedName>
        <fullName evidence="1">Uncharacterized protein</fullName>
    </submittedName>
</protein>
<reference evidence="1 2" key="1">
    <citation type="submission" date="2015-03" db="EMBL/GenBank/DDBJ databases">
        <title>Draft genome sequence of Elstera litoralis.</title>
        <authorList>
            <person name="Rahalkar M.C."/>
            <person name="Dhakephalkar P.K."/>
            <person name="Pore S.D."/>
            <person name="Arora P."/>
            <person name="Kapse N.G."/>
            <person name="Pandit P.S."/>
        </authorList>
    </citation>
    <scope>NUCLEOTIDE SEQUENCE [LARGE SCALE GENOMIC DNA]</scope>
    <source>
        <strain evidence="1 2">Dia-1</strain>
    </source>
</reference>
<keyword evidence="2" id="KW-1185">Reference proteome</keyword>
<accession>A0A0F3IN38</accession>
<dbReference type="AlphaFoldDB" id="A0A0F3IN38"/>
<dbReference type="EMBL" id="LAJY01000869">
    <property type="protein sequence ID" value="KJV06974.1"/>
    <property type="molecule type" value="Genomic_DNA"/>
</dbReference>
<organism evidence="1 2">
    <name type="scientific">Elstera litoralis</name>
    <dbReference type="NCBI Taxonomy" id="552518"/>
    <lineage>
        <taxon>Bacteria</taxon>
        <taxon>Pseudomonadati</taxon>
        <taxon>Pseudomonadota</taxon>
        <taxon>Alphaproteobacteria</taxon>
        <taxon>Rhodospirillales</taxon>
        <taxon>Rhodospirillaceae</taxon>
        <taxon>Elstera</taxon>
    </lineage>
</organism>
<evidence type="ECO:0000313" key="2">
    <source>
        <dbReference type="Proteomes" id="UP000033774"/>
    </source>
</evidence>
<sequence length="66" mass="7352">GTLTPPVLRSEMQIVEWKVAPGDFIERTTCGHERSGSVCFSDNSFSVVYQDANYLLSFDPVTLRAL</sequence>
<comment type="caution">
    <text evidence="1">The sequence shown here is derived from an EMBL/GenBank/DDBJ whole genome shotgun (WGS) entry which is preliminary data.</text>
</comment>
<proteinExistence type="predicted"/>
<evidence type="ECO:0000313" key="1">
    <source>
        <dbReference type="EMBL" id="KJV06974.1"/>
    </source>
</evidence>
<gene>
    <name evidence="1" type="ORF">VZ95_20390</name>
</gene>
<feature type="non-terminal residue" evidence="1">
    <location>
        <position position="1"/>
    </location>
</feature>
<dbReference type="Proteomes" id="UP000033774">
    <property type="component" value="Unassembled WGS sequence"/>
</dbReference>